<evidence type="ECO:0000256" key="4">
    <source>
        <dbReference type="ARBA" id="ARBA00022989"/>
    </source>
</evidence>
<dbReference type="GO" id="GO:0046872">
    <property type="term" value="F:metal ion binding"/>
    <property type="evidence" value="ECO:0007669"/>
    <property type="project" value="UniProtKB-KW"/>
</dbReference>
<gene>
    <name evidence="11" type="ORF">Cflav_PD1503</name>
</gene>
<keyword evidence="5 9" id="KW-0472">Membrane</keyword>
<proteinExistence type="predicted"/>
<feature type="binding site" evidence="8">
    <location>
        <position position="297"/>
    </location>
    <ligand>
        <name>Mn(2+)</name>
        <dbReference type="ChEBI" id="CHEBI:29035"/>
    </ligand>
</feature>
<evidence type="ECO:0000256" key="1">
    <source>
        <dbReference type="ARBA" id="ARBA00004651"/>
    </source>
</evidence>
<evidence type="ECO:0000313" key="11">
    <source>
        <dbReference type="EMBL" id="EEF58602.1"/>
    </source>
</evidence>
<dbReference type="EMBL" id="ABOX02000040">
    <property type="protein sequence ID" value="EEF58602.1"/>
    <property type="molecule type" value="Genomic_DNA"/>
</dbReference>
<dbReference type="PANTHER" id="PTHR47371">
    <property type="entry name" value="LIPOTEICHOIC ACID SYNTHASE"/>
    <property type="match status" value="1"/>
</dbReference>
<feature type="transmembrane region" description="Helical" evidence="9">
    <location>
        <begin position="191"/>
        <end position="209"/>
    </location>
</feature>
<feature type="binding site" evidence="8">
    <location>
        <position position="338"/>
    </location>
    <ligand>
        <name>Mn(2+)</name>
        <dbReference type="ChEBI" id="CHEBI:29035"/>
    </ligand>
</feature>
<dbReference type="SUPFAM" id="SSF53649">
    <property type="entry name" value="Alkaline phosphatase-like"/>
    <property type="match status" value="1"/>
</dbReference>
<dbReference type="Pfam" id="PF00884">
    <property type="entry name" value="Sulfatase"/>
    <property type="match status" value="1"/>
</dbReference>
<dbReference type="CDD" id="cd16015">
    <property type="entry name" value="LTA_synthase"/>
    <property type="match status" value="1"/>
</dbReference>
<feature type="domain" description="Sulfatase N-terminal" evidence="10">
    <location>
        <begin position="290"/>
        <end position="560"/>
    </location>
</feature>
<dbReference type="Proteomes" id="UP000003688">
    <property type="component" value="Unassembled WGS sequence"/>
</dbReference>
<dbReference type="Gene3D" id="3.40.720.10">
    <property type="entry name" value="Alkaline Phosphatase, subunit A"/>
    <property type="match status" value="1"/>
</dbReference>
<feature type="transmembrane region" description="Helical" evidence="9">
    <location>
        <begin position="21"/>
        <end position="43"/>
    </location>
</feature>
<feature type="binding site" evidence="8">
    <location>
        <position position="508"/>
    </location>
    <ligand>
        <name>Mn(2+)</name>
        <dbReference type="ChEBI" id="CHEBI:29035"/>
    </ligand>
</feature>
<dbReference type="PIRSF" id="PIRSF005091">
    <property type="entry name" value="Mmb_sulf_HI1246"/>
    <property type="match status" value="1"/>
</dbReference>
<evidence type="ECO:0000256" key="5">
    <source>
        <dbReference type="ARBA" id="ARBA00023136"/>
    </source>
</evidence>
<feature type="active site" evidence="6">
    <location>
        <position position="338"/>
    </location>
</feature>
<keyword evidence="12" id="KW-1185">Reference proteome</keyword>
<dbReference type="PANTHER" id="PTHR47371:SF3">
    <property type="entry name" value="PHOSPHOGLYCEROL TRANSFERASE I"/>
    <property type="match status" value="1"/>
</dbReference>
<evidence type="ECO:0000256" key="3">
    <source>
        <dbReference type="ARBA" id="ARBA00022692"/>
    </source>
</evidence>
<accession>B9XNE3</accession>
<evidence type="ECO:0000256" key="8">
    <source>
        <dbReference type="PIRSR" id="PIRSR005091-3"/>
    </source>
</evidence>
<evidence type="ECO:0000256" key="6">
    <source>
        <dbReference type="PIRSR" id="PIRSR005091-1"/>
    </source>
</evidence>
<evidence type="ECO:0000256" key="7">
    <source>
        <dbReference type="PIRSR" id="PIRSR005091-2"/>
    </source>
</evidence>
<feature type="transmembrane region" description="Helical" evidence="9">
    <location>
        <begin position="63"/>
        <end position="87"/>
    </location>
</feature>
<reference evidence="11 12" key="1">
    <citation type="journal article" date="2011" name="J. Bacteriol.">
        <title>Genome sequence of 'Pedosphaera parvula' Ellin514, an aerobic Verrucomicrobial isolate from pasture soil.</title>
        <authorList>
            <person name="Kant R."/>
            <person name="van Passel M.W."/>
            <person name="Sangwan P."/>
            <person name="Palva A."/>
            <person name="Lucas S."/>
            <person name="Copeland A."/>
            <person name="Lapidus A."/>
            <person name="Glavina Del Rio T."/>
            <person name="Dalin E."/>
            <person name="Tice H."/>
            <person name="Bruce D."/>
            <person name="Goodwin L."/>
            <person name="Pitluck S."/>
            <person name="Chertkov O."/>
            <person name="Larimer F.W."/>
            <person name="Land M.L."/>
            <person name="Hauser L."/>
            <person name="Brettin T.S."/>
            <person name="Detter J.C."/>
            <person name="Han S."/>
            <person name="de Vos W.M."/>
            <person name="Janssen P.H."/>
            <person name="Smidt H."/>
        </authorList>
    </citation>
    <scope>NUCLEOTIDE SEQUENCE [LARGE SCALE GENOMIC DNA]</scope>
    <source>
        <strain evidence="11 12">Ellin514</strain>
    </source>
</reference>
<name>B9XNE3_PEDPL</name>
<feature type="binding site" evidence="7">
    <location>
        <position position="455"/>
    </location>
    <ligand>
        <name>substrate</name>
    </ligand>
</feature>
<dbReference type="InterPro" id="IPR012160">
    <property type="entry name" value="LtaS-like"/>
</dbReference>
<keyword evidence="4 9" id="KW-1133">Transmembrane helix</keyword>
<comment type="caution">
    <text evidence="11">The sequence shown here is derived from an EMBL/GenBank/DDBJ whole genome shotgun (WGS) entry which is preliminary data.</text>
</comment>
<comment type="subcellular location">
    <subcellularLocation>
        <location evidence="1">Cell membrane</location>
        <topology evidence="1">Multi-pass membrane protein</topology>
    </subcellularLocation>
</comment>
<evidence type="ECO:0000313" key="12">
    <source>
        <dbReference type="Proteomes" id="UP000003688"/>
    </source>
</evidence>
<dbReference type="AlphaFoldDB" id="B9XNE3"/>
<keyword evidence="3 9" id="KW-0812">Transmembrane</keyword>
<feature type="transmembrane region" description="Helical" evidence="9">
    <location>
        <begin position="99"/>
        <end position="123"/>
    </location>
</feature>
<dbReference type="InterPro" id="IPR050448">
    <property type="entry name" value="OpgB/LTA_synthase_biosynth"/>
</dbReference>
<dbReference type="InterPro" id="IPR000917">
    <property type="entry name" value="Sulfatase_N"/>
</dbReference>
<organism evidence="11 12">
    <name type="scientific">Pedosphaera parvula (strain Ellin514)</name>
    <dbReference type="NCBI Taxonomy" id="320771"/>
    <lineage>
        <taxon>Bacteria</taxon>
        <taxon>Pseudomonadati</taxon>
        <taxon>Verrucomicrobiota</taxon>
        <taxon>Pedosphaerae</taxon>
        <taxon>Pedosphaerales</taxon>
        <taxon>Pedosphaeraceae</taxon>
        <taxon>Pedosphaera</taxon>
    </lineage>
</organism>
<evidence type="ECO:0000256" key="9">
    <source>
        <dbReference type="SAM" id="Phobius"/>
    </source>
</evidence>
<feature type="binding site" evidence="8">
    <location>
        <position position="509"/>
    </location>
    <ligand>
        <name>Mn(2+)</name>
        <dbReference type="ChEBI" id="CHEBI:29035"/>
    </ligand>
</feature>
<sequence>MPPLNTENSAKTSGRKWKQSRFTLVGFNFVSLLVCFFVLRLVLFFTFKPPLPSGGGDLVKALLIGLHLDIFVALLLCLPLITWLAILPDRWFRASWHRFLLKTVLFLFWMVQIFLLFSEYYFFEEFKSRFNTVAVDYLLYPYEVFTNIWQDYPVGKIAAICCLVAAGLLFLINKITRPVWDTPTSLKQRALVWFGAVAAVVILTPTVGFREYRFSNERLLNEVANNGQVAFAAAAWTHNLDYTAYYKTLPADEALQRTKTLVIEPNSKFVDKPDAFQRSIAGSTEKPRLNVVILLEESLGSEFWGCLGRTNTCTPFMDQLAREEGMLFENLFASGNRTVRGFEGVLSSFPPLPGDSIVKRDRSENVETIARVLKRDGYNTIFLYGGRGVFDGMRSFAMNNGYDRFVEQKHFEHPTFTTIWGVCDEDLYDRSIEEFRVMAATGKPFFATVLSVSNHKPFTYPKGRIAENPDYHQRDFAVKYADYALGRFFHAVKKESFYDNTIFVVVADHGARVYGSQSIPIHSYEIPMLVVGPAVVKEPSRVSRLGGSLDVTPTILGMLGRPYQTMFFGRDLLHSPPEGGRVLLNHNRDIGMMRDNRMVVLNMFKSSEFYHGDPKTEGMKKITSPDAADLEIEKDAMALYQSADELYTHERYRVQSGGQSSAK</sequence>
<dbReference type="STRING" id="320771.Cflav_PD1503"/>
<dbReference type="Gene3D" id="3.30.1120.80">
    <property type="match status" value="1"/>
</dbReference>
<evidence type="ECO:0000256" key="2">
    <source>
        <dbReference type="ARBA" id="ARBA00022475"/>
    </source>
</evidence>
<evidence type="ECO:0000259" key="10">
    <source>
        <dbReference type="Pfam" id="PF00884"/>
    </source>
</evidence>
<dbReference type="GO" id="GO:0005886">
    <property type="term" value="C:plasma membrane"/>
    <property type="evidence" value="ECO:0007669"/>
    <property type="project" value="UniProtKB-SubCell"/>
</dbReference>
<protein>
    <submittedName>
        <fullName evidence="11">Sulfatase</fullName>
    </submittedName>
</protein>
<dbReference type="InterPro" id="IPR017850">
    <property type="entry name" value="Alkaline_phosphatase_core_sf"/>
</dbReference>
<keyword evidence="2" id="KW-1003">Cell membrane</keyword>
<keyword evidence="7" id="KW-0479">Metal-binding</keyword>
<keyword evidence="7" id="KW-0464">Manganese</keyword>
<feature type="transmembrane region" description="Helical" evidence="9">
    <location>
        <begin position="152"/>
        <end position="171"/>
    </location>
</feature>